<dbReference type="SUPFAM" id="SSF56112">
    <property type="entry name" value="Protein kinase-like (PK-like)"/>
    <property type="match status" value="1"/>
</dbReference>
<dbReference type="InterPro" id="IPR000719">
    <property type="entry name" value="Prot_kinase_dom"/>
</dbReference>
<dbReference type="Gene3D" id="1.10.510.10">
    <property type="entry name" value="Transferase(Phosphotransferase) domain 1"/>
    <property type="match status" value="1"/>
</dbReference>
<evidence type="ECO:0000313" key="4">
    <source>
        <dbReference type="Proteomes" id="UP000663853"/>
    </source>
</evidence>
<comment type="caution">
    <text evidence="3">The sequence shown here is derived from an EMBL/GenBank/DDBJ whole genome shotgun (WGS) entry which is preliminary data.</text>
</comment>
<reference evidence="3" key="1">
    <citation type="submission" date="2021-01" db="EMBL/GenBank/DDBJ databases">
        <authorList>
            <person name="Kaushik A."/>
        </authorList>
    </citation>
    <scope>NUCLEOTIDE SEQUENCE</scope>
    <source>
        <strain evidence="3">AG6-10EEA</strain>
    </source>
</reference>
<name>A0A8H3HRS7_9AGAM</name>
<dbReference type="InterPro" id="IPR011009">
    <property type="entry name" value="Kinase-like_dom_sf"/>
</dbReference>
<feature type="compositionally biased region" description="Low complexity" evidence="1">
    <location>
        <begin position="164"/>
        <end position="174"/>
    </location>
</feature>
<dbReference type="InterPro" id="IPR051681">
    <property type="entry name" value="Ser/Thr_Kinases-Pseudokinases"/>
</dbReference>
<feature type="compositionally biased region" description="Polar residues" evidence="1">
    <location>
        <begin position="284"/>
        <end position="295"/>
    </location>
</feature>
<dbReference type="PANTHER" id="PTHR44329">
    <property type="entry name" value="SERINE/THREONINE-PROTEIN KINASE TNNI3K-RELATED"/>
    <property type="match status" value="1"/>
</dbReference>
<dbReference type="SMART" id="SM00220">
    <property type="entry name" value="S_TKc"/>
    <property type="match status" value="1"/>
</dbReference>
<dbReference type="GO" id="GO:0005524">
    <property type="term" value="F:ATP binding"/>
    <property type="evidence" value="ECO:0007669"/>
    <property type="project" value="InterPro"/>
</dbReference>
<feature type="compositionally biased region" description="Low complexity" evidence="1">
    <location>
        <begin position="136"/>
        <end position="145"/>
    </location>
</feature>
<feature type="region of interest" description="Disordered" evidence="1">
    <location>
        <begin position="270"/>
        <end position="326"/>
    </location>
</feature>
<sequence>MTLPGIIVRCPTPPPISIRKPNKKRGLSNGLNRKLPGSVDLPKEIGLDFGSGTPEKGKEQRGNGIEQHYSTTSQKGAYPGQSISPRTPRSQDSVPLGTGHDRVGSSSASPLHSTRLVGGEESSENWIAVHHEYSESPELSDSGSSRSDDSDMAEPNASKKTKKLNLGLLLGKPGSRMRKRSSGDKSDSKSDERKGWKGWKGWKEKERKKKDRERSGGRISAFMQRRRDKAISSADAERRPDPVSAPPTHMLNLPASTVQHTANLKAADCSSSMTHIPPNKPRVNRSSAPKPSGLSQRAIYRDSSYSDAGPLTRSKNSQAPDGFSPILQEHELPTPVIGKAIVSADLKQPSELIPTEAYNLTERLDLGTFGSYPISTGGSSDIYRGKLSKEDNDVAVKALRVTIDNIGDGKHLKRAARELYMWSNCNHPNVHQFLGLVMFRDRIGMVSPWAKHGNLLKYLSENPQADRCEFCVQISRGLQHLHWIGIVHGDLKGANVLVLDDGTAALTDFDNSSFLGSDFDFTMTTRENHLTVRWAAPELLRESGKRSQATDVYALGMTMLEVMSGQIPYAGVSDLVVISHAQRGKHPDRPKENIPSSSQDGDKFWKLLVACWAYQPAKRPIATQVATIVESITTRGLRPT</sequence>
<evidence type="ECO:0000259" key="2">
    <source>
        <dbReference type="PROSITE" id="PS50011"/>
    </source>
</evidence>
<organism evidence="3 4">
    <name type="scientific">Rhizoctonia solani</name>
    <dbReference type="NCBI Taxonomy" id="456999"/>
    <lineage>
        <taxon>Eukaryota</taxon>
        <taxon>Fungi</taxon>
        <taxon>Dikarya</taxon>
        <taxon>Basidiomycota</taxon>
        <taxon>Agaricomycotina</taxon>
        <taxon>Agaricomycetes</taxon>
        <taxon>Cantharellales</taxon>
        <taxon>Ceratobasidiaceae</taxon>
        <taxon>Rhizoctonia</taxon>
    </lineage>
</organism>
<dbReference type="PROSITE" id="PS00108">
    <property type="entry name" value="PROTEIN_KINASE_ST"/>
    <property type="match status" value="1"/>
</dbReference>
<dbReference type="PROSITE" id="PS50011">
    <property type="entry name" value="PROTEIN_KINASE_DOM"/>
    <property type="match status" value="1"/>
</dbReference>
<accession>A0A8H3HRS7</accession>
<feature type="compositionally biased region" description="Polar residues" evidence="1">
    <location>
        <begin position="68"/>
        <end position="93"/>
    </location>
</feature>
<dbReference type="InterPro" id="IPR008271">
    <property type="entry name" value="Ser/Thr_kinase_AS"/>
</dbReference>
<dbReference type="AlphaFoldDB" id="A0A8H3HRS7"/>
<dbReference type="InterPro" id="IPR001245">
    <property type="entry name" value="Ser-Thr/Tyr_kinase_cat_dom"/>
</dbReference>
<proteinExistence type="predicted"/>
<dbReference type="Pfam" id="PF07714">
    <property type="entry name" value="PK_Tyr_Ser-Thr"/>
    <property type="match status" value="1"/>
</dbReference>
<feature type="region of interest" description="Disordered" evidence="1">
    <location>
        <begin position="1"/>
        <end position="251"/>
    </location>
</feature>
<protein>
    <recommendedName>
        <fullName evidence="2">Protein kinase domain-containing protein</fullName>
    </recommendedName>
</protein>
<feature type="domain" description="Protein kinase" evidence="2">
    <location>
        <begin position="358"/>
        <end position="632"/>
    </location>
</feature>
<dbReference type="Proteomes" id="UP000663853">
    <property type="component" value="Unassembled WGS sequence"/>
</dbReference>
<feature type="compositionally biased region" description="Basic and acidic residues" evidence="1">
    <location>
        <begin position="181"/>
        <end position="205"/>
    </location>
</feature>
<gene>
    <name evidence="3" type="ORF">RDB_LOCUS166594</name>
</gene>
<evidence type="ECO:0000256" key="1">
    <source>
        <dbReference type="SAM" id="MobiDB-lite"/>
    </source>
</evidence>
<dbReference type="EMBL" id="CAJMXA010003986">
    <property type="protein sequence ID" value="CAE6530191.1"/>
    <property type="molecule type" value="Genomic_DNA"/>
</dbReference>
<evidence type="ECO:0000313" key="3">
    <source>
        <dbReference type="EMBL" id="CAE6530191.1"/>
    </source>
</evidence>
<dbReference type="GO" id="GO:0004674">
    <property type="term" value="F:protein serine/threonine kinase activity"/>
    <property type="evidence" value="ECO:0007669"/>
    <property type="project" value="TreeGrafter"/>
</dbReference>